<feature type="compositionally biased region" description="Basic and acidic residues" evidence="1">
    <location>
        <begin position="56"/>
        <end position="65"/>
    </location>
</feature>
<evidence type="ECO:0000256" key="1">
    <source>
        <dbReference type="SAM" id="MobiDB-lite"/>
    </source>
</evidence>
<evidence type="ECO:0000313" key="3">
    <source>
        <dbReference type="Proteomes" id="UP001428341"/>
    </source>
</evidence>
<keyword evidence="3" id="KW-1185">Reference proteome</keyword>
<sequence>MLELLVTRSSIEIELLAVEKVKEIGVHSEERRGRCCWMGEFGKMVLPVEVSMAATEMKKMSEKSSRHQRRPSQGVFINFDDLSSPISDNVAGAPDQPQAQPSDDNQIRAPLPPSSAPAPGSVIVKDDGKEKPRDVKN</sequence>
<dbReference type="EMBL" id="JBCGBO010000006">
    <property type="protein sequence ID" value="KAK9193249.1"/>
    <property type="molecule type" value="Genomic_DNA"/>
</dbReference>
<accession>A0AAP0M467</accession>
<reference evidence="2 3" key="1">
    <citation type="submission" date="2024-05" db="EMBL/GenBank/DDBJ databases">
        <title>Haplotype-resolved chromosome-level genome assembly of Huyou (Citrus changshanensis).</title>
        <authorList>
            <person name="Miao C."/>
            <person name="Chen W."/>
            <person name="Wu Y."/>
            <person name="Wang L."/>
            <person name="Zhao S."/>
            <person name="Grierson D."/>
            <person name="Xu C."/>
            <person name="Chen K."/>
        </authorList>
    </citation>
    <scope>NUCLEOTIDE SEQUENCE [LARGE SCALE GENOMIC DNA]</scope>
    <source>
        <strain evidence="2">01-14</strain>
        <tissue evidence="2">Leaf</tissue>
    </source>
</reference>
<dbReference type="Proteomes" id="UP001428341">
    <property type="component" value="Unassembled WGS sequence"/>
</dbReference>
<proteinExistence type="predicted"/>
<evidence type="ECO:0000313" key="2">
    <source>
        <dbReference type="EMBL" id="KAK9193249.1"/>
    </source>
</evidence>
<dbReference type="AlphaFoldDB" id="A0AAP0M467"/>
<comment type="caution">
    <text evidence="2">The sequence shown here is derived from an EMBL/GenBank/DDBJ whole genome shotgun (WGS) entry which is preliminary data.</text>
</comment>
<organism evidence="2 3">
    <name type="scientific">Citrus x changshan-huyou</name>
    <dbReference type="NCBI Taxonomy" id="2935761"/>
    <lineage>
        <taxon>Eukaryota</taxon>
        <taxon>Viridiplantae</taxon>
        <taxon>Streptophyta</taxon>
        <taxon>Embryophyta</taxon>
        <taxon>Tracheophyta</taxon>
        <taxon>Spermatophyta</taxon>
        <taxon>Magnoliopsida</taxon>
        <taxon>eudicotyledons</taxon>
        <taxon>Gunneridae</taxon>
        <taxon>Pentapetalae</taxon>
        <taxon>rosids</taxon>
        <taxon>malvids</taxon>
        <taxon>Sapindales</taxon>
        <taxon>Rutaceae</taxon>
        <taxon>Aurantioideae</taxon>
        <taxon>Citrus</taxon>
    </lineage>
</organism>
<name>A0AAP0M467_9ROSI</name>
<feature type="region of interest" description="Disordered" evidence="1">
    <location>
        <begin position="56"/>
        <end position="137"/>
    </location>
</feature>
<feature type="compositionally biased region" description="Basic and acidic residues" evidence="1">
    <location>
        <begin position="124"/>
        <end position="137"/>
    </location>
</feature>
<gene>
    <name evidence="2" type="ORF">WN944_003946</name>
</gene>
<protein>
    <submittedName>
        <fullName evidence="2">Uncharacterized protein</fullName>
    </submittedName>
</protein>